<accession>A0ACC8ENA9</accession>
<feature type="non-terminal residue" evidence="1">
    <location>
        <position position="1"/>
    </location>
</feature>
<evidence type="ECO:0000313" key="2">
    <source>
        <dbReference type="Proteomes" id="UP000250078"/>
    </source>
</evidence>
<protein>
    <submittedName>
        <fullName evidence="1">Uncharacterized protein</fullName>
    </submittedName>
</protein>
<evidence type="ECO:0000313" key="1">
    <source>
        <dbReference type="EMBL" id="OCK87880.1"/>
    </source>
</evidence>
<gene>
    <name evidence="1" type="ORF">K441DRAFT_670009</name>
</gene>
<name>A0ACC8ENA9_9PEZI</name>
<dbReference type="Proteomes" id="UP000250078">
    <property type="component" value="Unassembled WGS sequence"/>
</dbReference>
<keyword evidence="2" id="KW-1185">Reference proteome</keyword>
<sequence>SFEQLSGFGDGPLAAVSLVPSLCLPTSFCSGSVLWYLALALCSGISLWLCARAIALARLSLGRHIRSLRCSG</sequence>
<proteinExistence type="predicted"/>
<dbReference type="EMBL" id="KV748253">
    <property type="protein sequence ID" value="OCK87880.1"/>
    <property type="molecule type" value="Genomic_DNA"/>
</dbReference>
<reference evidence="1 2" key="1">
    <citation type="journal article" date="2016" name="Nat. Commun.">
        <title>Ectomycorrhizal ecology is imprinted in the genome of the dominant symbiotic fungus Cenococcum geophilum.</title>
        <authorList>
            <consortium name="DOE Joint Genome Institute"/>
            <person name="Peter M."/>
            <person name="Kohler A."/>
            <person name="Ohm R.A."/>
            <person name="Kuo A."/>
            <person name="Krutzmann J."/>
            <person name="Morin E."/>
            <person name="Arend M."/>
            <person name="Barry K.W."/>
            <person name="Binder M."/>
            <person name="Choi C."/>
            <person name="Clum A."/>
            <person name="Copeland A."/>
            <person name="Grisel N."/>
            <person name="Haridas S."/>
            <person name="Kipfer T."/>
            <person name="LaButti K."/>
            <person name="Lindquist E."/>
            <person name="Lipzen A."/>
            <person name="Maire R."/>
            <person name="Meier B."/>
            <person name="Mihaltcheva S."/>
            <person name="Molinier V."/>
            <person name="Murat C."/>
            <person name="Poggeler S."/>
            <person name="Quandt C.A."/>
            <person name="Sperisen C."/>
            <person name="Tritt A."/>
            <person name="Tisserant E."/>
            <person name="Crous P.W."/>
            <person name="Henrissat B."/>
            <person name="Nehls U."/>
            <person name="Egli S."/>
            <person name="Spatafora J.W."/>
            <person name="Grigoriev I.V."/>
            <person name="Martin F.M."/>
        </authorList>
    </citation>
    <scope>NUCLEOTIDE SEQUENCE [LARGE SCALE GENOMIC DNA]</scope>
    <source>
        <strain evidence="1 2">1.58</strain>
    </source>
</reference>
<organism evidence="1 2">
    <name type="scientific">Cenococcum geophilum 1.58</name>
    <dbReference type="NCBI Taxonomy" id="794803"/>
    <lineage>
        <taxon>Eukaryota</taxon>
        <taxon>Fungi</taxon>
        <taxon>Dikarya</taxon>
        <taxon>Ascomycota</taxon>
        <taxon>Pezizomycotina</taxon>
        <taxon>Dothideomycetes</taxon>
        <taxon>Pleosporomycetidae</taxon>
        <taxon>Gloniales</taxon>
        <taxon>Gloniaceae</taxon>
        <taxon>Cenococcum</taxon>
    </lineage>
</organism>